<evidence type="ECO:0000313" key="2">
    <source>
        <dbReference type="EMBL" id="CAK0907002.1"/>
    </source>
</evidence>
<sequence>MPDLTPRGTPVQASAVAAEALEAPPPPPTAGALARTGARARAAAAERSGSQSAKVLMDRSSKGSRDAYDQQSLDRGEVFYGGVTPRGVPARTSVTRQGAALERQAPAPPPELFPAERSQRRPSWESGWPPRPGAAPASSWAARLEGQQEAPGMPPPP</sequence>
<feature type="region of interest" description="Disordered" evidence="1">
    <location>
        <begin position="20"/>
        <end position="157"/>
    </location>
</feature>
<gene>
    <name evidence="2" type="ORF">PCOR1329_LOCUS82145</name>
</gene>
<accession>A0ABN9Y8P4</accession>
<evidence type="ECO:0000256" key="1">
    <source>
        <dbReference type="SAM" id="MobiDB-lite"/>
    </source>
</evidence>
<keyword evidence="3" id="KW-1185">Reference proteome</keyword>
<feature type="compositionally biased region" description="Low complexity" evidence="1">
    <location>
        <begin position="30"/>
        <end position="53"/>
    </location>
</feature>
<reference evidence="2" key="1">
    <citation type="submission" date="2023-10" db="EMBL/GenBank/DDBJ databases">
        <authorList>
            <person name="Chen Y."/>
            <person name="Shah S."/>
            <person name="Dougan E. K."/>
            <person name="Thang M."/>
            <person name="Chan C."/>
        </authorList>
    </citation>
    <scope>NUCLEOTIDE SEQUENCE [LARGE SCALE GENOMIC DNA]</scope>
</reference>
<evidence type="ECO:0000313" key="3">
    <source>
        <dbReference type="Proteomes" id="UP001189429"/>
    </source>
</evidence>
<dbReference type="EMBL" id="CAUYUJ010021782">
    <property type="protein sequence ID" value="CAK0907002.1"/>
    <property type="molecule type" value="Genomic_DNA"/>
</dbReference>
<organism evidence="2 3">
    <name type="scientific">Prorocentrum cordatum</name>
    <dbReference type="NCBI Taxonomy" id="2364126"/>
    <lineage>
        <taxon>Eukaryota</taxon>
        <taxon>Sar</taxon>
        <taxon>Alveolata</taxon>
        <taxon>Dinophyceae</taxon>
        <taxon>Prorocentrales</taxon>
        <taxon>Prorocentraceae</taxon>
        <taxon>Prorocentrum</taxon>
    </lineage>
</organism>
<name>A0ABN9Y8P4_9DINO</name>
<proteinExistence type="predicted"/>
<comment type="caution">
    <text evidence="2">The sequence shown here is derived from an EMBL/GenBank/DDBJ whole genome shotgun (WGS) entry which is preliminary data.</text>
</comment>
<protein>
    <submittedName>
        <fullName evidence="2">Uncharacterized protein</fullName>
    </submittedName>
</protein>
<dbReference type="Proteomes" id="UP001189429">
    <property type="component" value="Unassembled WGS sequence"/>
</dbReference>
<feature type="compositionally biased region" description="Basic and acidic residues" evidence="1">
    <location>
        <begin position="56"/>
        <end position="77"/>
    </location>
</feature>